<name>A0A438K490_VITVI</name>
<dbReference type="PROSITE" id="PS51714">
    <property type="entry name" value="G_BMS1"/>
    <property type="match status" value="1"/>
</dbReference>
<feature type="region of interest" description="Disordered" evidence="6">
    <location>
        <begin position="350"/>
        <end position="409"/>
    </location>
</feature>
<proteinExistence type="inferred from homology"/>
<accession>A0A438K490</accession>
<evidence type="ECO:0000256" key="5">
    <source>
        <dbReference type="SAM" id="Coils"/>
    </source>
</evidence>
<evidence type="ECO:0000256" key="1">
    <source>
        <dbReference type="ARBA" id="ARBA00004604"/>
    </source>
</evidence>
<protein>
    <submittedName>
        <fullName evidence="8">Pre-rRNA-processing protein TSR1-like</fullName>
    </submittedName>
</protein>
<sequence>MVLKAPHGDLSSCIEMVKVADLIAFVASASCSCEEGTSNYYIDSFGTQCLSVFRALGLPSTVVLIRDLPPEQKQRHELKKMCSSSLSSEFPEDCKFYPADTKDELHKFMWLFKEQRLSVPHWRNQRSYLMAQKVLIAFFFQVHDPDRVQFFFQFLGILLHFDGGVYNQPLSWVLWNYCHLVVVPIDTSELSMLIMCCETIFIVSSKISSIFAFQVDLVPDDCNSGNCTLLLTGYLRAHGLSVNQLVHISGAGDFQLSKIEILKDPFPLNARKGQDLMDSDELNDEQVIRSLAPDKLKQEPLIIENVPDPLAGEQTWPTEAEMAEADRNQKQKNLKKRILPRGTSEYQAAWIVDDTDVEDSDRSDDDDAGDGMVLDENESGLPSHEGNNNFDLDDDQASLSLDSRDNDEQTDVDSVMMAMSDTSPMPNLGLVSSEMLSFILQEGENLTREQIEDEIKKLKDAHAEDEEYPDEVDTPLDVPARKRFAKYRGLKSFRTSSWDPKESLPPEYARIFSFDNFARTQKHVLAKALDMEQGYMDDCVPASTYIRLHIREVPVSVASKLCMLGKRMPVIACGLLQHECKMSVLHFSIKKHDAYDAPIKSKEELVFHVGFRQFVARPIFSSDNMNSDKHKMEKFLHAGRFSIASVYAPISFTPLPLIALKSVNDVAASPAVVAFGSLRCVDPDRIILKKIILTGYPQRVSKLKATVRYMFHSPDDVRWFKPVEVWTKCGRRGRVKEPVGTHGAMKCIFNGVLQQHDTVCMSLYKRTYPKWPEHGFPLLYA</sequence>
<dbReference type="PROSITE" id="PS51257">
    <property type="entry name" value="PROKAR_LIPOPROTEIN"/>
    <property type="match status" value="1"/>
</dbReference>
<keyword evidence="2" id="KW-0690">Ribosome biogenesis</keyword>
<dbReference type="GO" id="GO:0005730">
    <property type="term" value="C:nucleolus"/>
    <property type="evidence" value="ECO:0007669"/>
    <property type="project" value="UniProtKB-SubCell"/>
</dbReference>
<dbReference type="InterPro" id="IPR030387">
    <property type="entry name" value="G_Bms1/Tsr1_dom"/>
</dbReference>
<evidence type="ECO:0000259" key="7">
    <source>
        <dbReference type="PROSITE" id="PS51714"/>
    </source>
</evidence>
<keyword evidence="3" id="KW-0539">Nucleus</keyword>
<dbReference type="PANTHER" id="PTHR12858">
    <property type="entry name" value="RIBOSOME BIOGENESIS PROTEIN"/>
    <property type="match status" value="1"/>
</dbReference>
<dbReference type="AlphaFoldDB" id="A0A438K490"/>
<dbReference type="SMART" id="SM01362">
    <property type="entry name" value="DUF663"/>
    <property type="match status" value="1"/>
</dbReference>
<dbReference type="GO" id="GO:0042254">
    <property type="term" value="P:ribosome biogenesis"/>
    <property type="evidence" value="ECO:0007669"/>
    <property type="project" value="UniProtKB-KW"/>
</dbReference>
<dbReference type="EMBL" id="QGNW01000017">
    <property type="protein sequence ID" value="RVX16016.1"/>
    <property type="molecule type" value="Genomic_DNA"/>
</dbReference>
<comment type="caution">
    <text evidence="8">The sequence shown here is derived from an EMBL/GenBank/DDBJ whole genome shotgun (WGS) entry which is preliminary data.</text>
</comment>
<comment type="similarity">
    <text evidence="4">Belongs to the TRAFAC class translation factor GTPase superfamily. Bms1-like GTPase family. TSR1 subfamily.</text>
</comment>
<dbReference type="Pfam" id="PF04950">
    <property type="entry name" value="RIBIOP_C"/>
    <property type="match status" value="1"/>
</dbReference>
<evidence type="ECO:0000313" key="8">
    <source>
        <dbReference type="EMBL" id="RVX16016.1"/>
    </source>
</evidence>
<dbReference type="Pfam" id="PF08142">
    <property type="entry name" value="AARP2CN"/>
    <property type="match status" value="1"/>
</dbReference>
<feature type="coiled-coil region" evidence="5">
    <location>
        <begin position="441"/>
        <end position="468"/>
    </location>
</feature>
<evidence type="ECO:0000256" key="4">
    <source>
        <dbReference type="ARBA" id="ARBA00038288"/>
    </source>
</evidence>
<evidence type="ECO:0000256" key="2">
    <source>
        <dbReference type="ARBA" id="ARBA00022517"/>
    </source>
</evidence>
<evidence type="ECO:0000313" key="9">
    <source>
        <dbReference type="Proteomes" id="UP000288805"/>
    </source>
</evidence>
<dbReference type="Proteomes" id="UP000288805">
    <property type="component" value="Unassembled WGS sequence"/>
</dbReference>
<dbReference type="InterPro" id="IPR007034">
    <property type="entry name" value="BMS1_TSR1_C"/>
</dbReference>
<dbReference type="InterPro" id="IPR039761">
    <property type="entry name" value="Bms1/Tsr1"/>
</dbReference>
<comment type="subcellular location">
    <subcellularLocation>
        <location evidence="1">Nucleus</location>
        <location evidence="1">Nucleolus</location>
    </subcellularLocation>
</comment>
<organism evidence="8 9">
    <name type="scientific">Vitis vinifera</name>
    <name type="common">Grape</name>
    <dbReference type="NCBI Taxonomy" id="29760"/>
    <lineage>
        <taxon>Eukaryota</taxon>
        <taxon>Viridiplantae</taxon>
        <taxon>Streptophyta</taxon>
        <taxon>Embryophyta</taxon>
        <taxon>Tracheophyta</taxon>
        <taxon>Spermatophyta</taxon>
        <taxon>Magnoliopsida</taxon>
        <taxon>eudicotyledons</taxon>
        <taxon>Gunneridae</taxon>
        <taxon>Pentapetalae</taxon>
        <taxon>rosids</taxon>
        <taxon>Vitales</taxon>
        <taxon>Vitaceae</taxon>
        <taxon>Viteae</taxon>
        <taxon>Vitis</taxon>
    </lineage>
</organism>
<keyword evidence="5" id="KW-0175">Coiled coil</keyword>
<gene>
    <name evidence="8" type="primary">Tsr1</name>
    <name evidence="8" type="ORF">CK203_005697</name>
</gene>
<evidence type="ECO:0000256" key="6">
    <source>
        <dbReference type="SAM" id="MobiDB-lite"/>
    </source>
</evidence>
<evidence type="ECO:0000256" key="3">
    <source>
        <dbReference type="ARBA" id="ARBA00023242"/>
    </source>
</evidence>
<dbReference type="PANTHER" id="PTHR12858:SF1">
    <property type="entry name" value="PRE-RRNA-PROCESSING PROTEIN TSR1 HOMOLOG"/>
    <property type="match status" value="1"/>
</dbReference>
<dbReference type="SMART" id="SM00785">
    <property type="entry name" value="AARP2CN"/>
    <property type="match status" value="1"/>
</dbReference>
<reference evidence="8 9" key="1">
    <citation type="journal article" date="2018" name="PLoS Genet.">
        <title>Population sequencing reveals clonal diversity and ancestral inbreeding in the grapevine cultivar Chardonnay.</title>
        <authorList>
            <person name="Roach M.J."/>
            <person name="Johnson D.L."/>
            <person name="Bohlmann J."/>
            <person name="van Vuuren H.J."/>
            <person name="Jones S.J."/>
            <person name="Pretorius I.S."/>
            <person name="Schmidt S.A."/>
            <person name="Borneman A.R."/>
        </authorList>
    </citation>
    <scope>NUCLEOTIDE SEQUENCE [LARGE SCALE GENOMIC DNA]</scope>
    <source>
        <strain evidence="9">cv. Chardonnay</strain>
        <tissue evidence="8">Leaf</tissue>
    </source>
</reference>
<feature type="compositionally biased region" description="Acidic residues" evidence="6">
    <location>
        <begin position="353"/>
        <end position="378"/>
    </location>
</feature>
<dbReference type="InterPro" id="IPR012948">
    <property type="entry name" value="AARP2CN"/>
</dbReference>
<feature type="domain" description="Bms1-type G" evidence="7">
    <location>
        <begin position="1"/>
        <end position="118"/>
    </location>
</feature>